<sequence length="477" mass="52236">MGKYRPELPGEILLDKPGEECGVFGIYAPGRDVARLSYYGLYALQHRGQESAGIAVADGKRVQLHKGMGLVPEVFSTEQLSQLKGSIAVGHVRYSTTGASHAVNAQPLLFRYAEGMLALAHNGNLTNVTELCSQLMAGGAVFQSSTDSEVIVNVIARSNRGDLIDALTKCMIDIKGAYSLVILTENKLIALRDPNGFRPLCLGRLDNGYVVASESAALGTVGATLLRDVQPGEIIIIDQNGLESFQILQPRRRSICIFEYIYFARPDSIIDGFNVNRVRREMGRVLAEEYRVEADMVIPVPDSGNAAARGFADRSGIPYEEGLIKSPYVGRTFIQPTRDMRDLAVRLKLSPVRELLDGKRVVIVDDSIVRGTTSHKIVTLLRDCGVREVHMCLSSPPITRSCYYGIDTSDEQELIAAQISLDEIRSQIGADGLHYLSLEGLLKIFGDSRDSFCTACFDGNYPVEVAKPHESGKYSLE</sequence>
<keyword evidence="5 7" id="KW-0658">Purine biosynthesis</keyword>
<feature type="binding site" evidence="7 10">
    <location>
        <position position="303"/>
    </location>
    <ligand>
        <name>Mg(2+)</name>
        <dbReference type="ChEBI" id="CHEBI:18420"/>
    </ligand>
</feature>
<proteinExistence type="inferred from homology"/>
<dbReference type="Gene3D" id="3.40.50.2020">
    <property type="match status" value="1"/>
</dbReference>
<keyword evidence="7 11" id="KW-0408">Iron</keyword>
<dbReference type="Proteomes" id="UP000798488">
    <property type="component" value="Unassembled WGS sequence"/>
</dbReference>
<feature type="domain" description="Glutamine amidotransferase type-2" evidence="12">
    <location>
        <begin position="21"/>
        <end position="240"/>
    </location>
</feature>
<dbReference type="GO" id="GO:0006189">
    <property type="term" value="P:'de novo' IMP biosynthetic process"/>
    <property type="evidence" value="ECO:0007669"/>
    <property type="project" value="UniProtKB-UniRule"/>
</dbReference>
<dbReference type="EMBL" id="LSRS01000001">
    <property type="protein sequence ID" value="KAF1086435.1"/>
    <property type="molecule type" value="Genomic_DNA"/>
</dbReference>
<feature type="binding site" evidence="7 11">
    <location>
        <position position="453"/>
    </location>
    <ligand>
        <name>[4Fe-4S] cluster</name>
        <dbReference type="ChEBI" id="CHEBI:49883"/>
    </ligand>
</feature>
<keyword evidence="7 11" id="KW-0411">Iron-sulfur</keyword>
<comment type="catalytic activity">
    <reaction evidence="7 8">
        <text>5-phospho-beta-D-ribosylamine + L-glutamate + diphosphate = 5-phospho-alpha-D-ribose 1-diphosphate + L-glutamine + H2O</text>
        <dbReference type="Rhea" id="RHEA:14905"/>
        <dbReference type="ChEBI" id="CHEBI:15377"/>
        <dbReference type="ChEBI" id="CHEBI:29985"/>
        <dbReference type="ChEBI" id="CHEBI:33019"/>
        <dbReference type="ChEBI" id="CHEBI:58017"/>
        <dbReference type="ChEBI" id="CHEBI:58359"/>
        <dbReference type="ChEBI" id="CHEBI:58681"/>
        <dbReference type="EC" id="2.4.2.14"/>
    </reaction>
</comment>
<evidence type="ECO:0000256" key="11">
    <source>
        <dbReference type="PIRSR" id="PIRSR000485-3"/>
    </source>
</evidence>
<dbReference type="AlphaFoldDB" id="A0A9D2WSR1"/>
<feature type="binding site" evidence="7 11">
    <location>
        <position position="456"/>
    </location>
    <ligand>
        <name>[4Fe-4S] cluster</name>
        <dbReference type="ChEBI" id="CHEBI:49883"/>
    </ligand>
</feature>
<comment type="pathway">
    <text evidence="1 7 8">Purine metabolism; IMP biosynthesis via de novo pathway; N(1)-(5-phospho-D-ribosyl)glycinamide from 5-phospho-alpha-D-ribose 1-diphosphate: step 1/2.</text>
</comment>
<evidence type="ECO:0000256" key="8">
    <source>
        <dbReference type="PIRNR" id="PIRNR000485"/>
    </source>
</evidence>
<dbReference type="PANTHER" id="PTHR11907">
    <property type="entry name" value="AMIDOPHOSPHORIBOSYLTRANSFERASE"/>
    <property type="match status" value="1"/>
</dbReference>
<dbReference type="GO" id="GO:0004044">
    <property type="term" value="F:amidophosphoribosyltransferase activity"/>
    <property type="evidence" value="ECO:0007669"/>
    <property type="project" value="UniProtKB-UniRule"/>
</dbReference>
<dbReference type="Pfam" id="PF13522">
    <property type="entry name" value="GATase_6"/>
    <property type="match status" value="1"/>
</dbReference>
<dbReference type="EC" id="2.4.2.14" evidence="7"/>
<evidence type="ECO:0000256" key="10">
    <source>
        <dbReference type="PIRSR" id="PIRSR000485-2"/>
    </source>
</evidence>
<name>A0A9D2WSR1_9FIRM</name>
<keyword evidence="7 10" id="KW-0479">Metal-binding</keyword>
<dbReference type="CDD" id="cd00715">
    <property type="entry name" value="GPATase_N"/>
    <property type="match status" value="1"/>
</dbReference>
<keyword evidence="6 7" id="KW-0315">Glutamine amidotransferase</keyword>
<evidence type="ECO:0000256" key="3">
    <source>
        <dbReference type="ARBA" id="ARBA00022676"/>
    </source>
</evidence>
<evidence type="ECO:0000256" key="6">
    <source>
        <dbReference type="ARBA" id="ARBA00022962"/>
    </source>
</evidence>
<dbReference type="SUPFAM" id="SSF56235">
    <property type="entry name" value="N-terminal nucleophile aminohydrolases (Ntn hydrolases)"/>
    <property type="match status" value="1"/>
</dbReference>
<protein>
    <recommendedName>
        <fullName evidence="7">Amidophosphoribosyltransferase</fullName>
        <shortName evidence="7">ATase</shortName>
        <ecNumber evidence="7">2.4.2.14</ecNumber>
    </recommendedName>
    <alternativeName>
        <fullName evidence="7">Glutamine phosphoribosylpyrophosphate amidotransferase</fullName>
        <shortName evidence="7">GPATase</shortName>
    </alternativeName>
</protein>
<dbReference type="NCBIfam" id="TIGR01134">
    <property type="entry name" value="purF"/>
    <property type="match status" value="1"/>
</dbReference>
<gene>
    <name evidence="13" type="primary">purF_1</name>
    <name evidence="7" type="synonym">purF</name>
    <name evidence="13" type="ORF">SPSYN_00153</name>
</gene>
<dbReference type="InterPro" id="IPR035584">
    <property type="entry name" value="PurF_N"/>
</dbReference>
<keyword evidence="14" id="KW-1185">Reference proteome</keyword>
<feature type="binding site" evidence="7 10">
    <location>
        <position position="366"/>
    </location>
    <ligand>
        <name>Mg(2+)</name>
        <dbReference type="ChEBI" id="CHEBI:18420"/>
    </ligand>
</feature>
<dbReference type="SUPFAM" id="SSF53271">
    <property type="entry name" value="PRTase-like"/>
    <property type="match status" value="1"/>
</dbReference>
<evidence type="ECO:0000313" key="14">
    <source>
        <dbReference type="Proteomes" id="UP000798488"/>
    </source>
</evidence>
<keyword evidence="7" id="KW-0004">4Fe-4S</keyword>
<dbReference type="PROSITE" id="PS51278">
    <property type="entry name" value="GATASE_TYPE_2"/>
    <property type="match status" value="1"/>
</dbReference>
<feature type="binding site" evidence="7 11">
    <location>
        <position position="256"/>
    </location>
    <ligand>
        <name>[4Fe-4S] cluster</name>
        <dbReference type="ChEBI" id="CHEBI:49883"/>
    </ligand>
</feature>
<dbReference type="OrthoDB" id="9801213at2"/>
<evidence type="ECO:0000256" key="4">
    <source>
        <dbReference type="ARBA" id="ARBA00022679"/>
    </source>
</evidence>
<organism evidence="13 14">
    <name type="scientific">Sporotomaculum syntrophicum</name>
    <dbReference type="NCBI Taxonomy" id="182264"/>
    <lineage>
        <taxon>Bacteria</taxon>
        <taxon>Bacillati</taxon>
        <taxon>Bacillota</taxon>
        <taxon>Clostridia</taxon>
        <taxon>Eubacteriales</taxon>
        <taxon>Desulfallaceae</taxon>
        <taxon>Sporotomaculum</taxon>
    </lineage>
</organism>
<dbReference type="RefSeq" id="WP_161820595.1">
    <property type="nucleotide sequence ID" value="NZ_LSRS01000001.1"/>
</dbReference>
<dbReference type="GO" id="GO:0000287">
    <property type="term" value="F:magnesium ion binding"/>
    <property type="evidence" value="ECO:0007669"/>
    <property type="project" value="UniProtKB-UniRule"/>
</dbReference>
<comment type="cofactor">
    <cofactor evidence="7 11">
        <name>[4Fe-4S] cluster</name>
        <dbReference type="ChEBI" id="CHEBI:49883"/>
    </cofactor>
    <text evidence="7 11">Binds 1 [4Fe-4S] cluster per subunit.</text>
</comment>
<keyword evidence="3 7" id="KW-0328">Glycosyltransferase</keyword>
<dbReference type="InterPro" id="IPR029057">
    <property type="entry name" value="PRTase-like"/>
</dbReference>
<dbReference type="HAMAP" id="MF_01931">
    <property type="entry name" value="PurF"/>
    <property type="match status" value="1"/>
</dbReference>
<evidence type="ECO:0000313" key="13">
    <source>
        <dbReference type="EMBL" id="KAF1086435.1"/>
    </source>
</evidence>
<feature type="active site" description="Nucleophile" evidence="7 9">
    <location>
        <position position="21"/>
    </location>
</feature>
<comment type="similarity">
    <text evidence="2 7 8">In the C-terminal section; belongs to the purine/pyrimidine phosphoribosyltransferase family.</text>
</comment>
<accession>A0A9D2WSR1</accession>
<comment type="function">
    <text evidence="7">Catalyzes the formation of phosphoribosylamine from phosphoribosylpyrophosphate (PRPP) and glutamine.</text>
</comment>
<evidence type="ECO:0000256" key="2">
    <source>
        <dbReference type="ARBA" id="ARBA00010138"/>
    </source>
</evidence>
<feature type="binding site" evidence="7 10">
    <location>
        <position position="365"/>
    </location>
    <ligand>
        <name>Mg(2+)</name>
        <dbReference type="ChEBI" id="CHEBI:18420"/>
    </ligand>
</feature>
<keyword evidence="4 7" id="KW-0808">Transferase</keyword>
<dbReference type="InterPro" id="IPR005854">
    <property type="entry name" value="PurF"/>
</dbReference>
<dbReference type="Gene3D" id="3.60.20.10">
    <property type="entry name" value="Glutamine Phosphoribosylpyrophosphate, subunit 1, domain 1"/>
    <property type="match status" value="1"/>
</dbReference>
<dbReference type="GO" id="GO:0009113">
    <property type="term" value="P:purine nucleobase biosynthetic process"/>
    <property type="evidence" value="ECO:0007669"/>
    <property type="project" value="UniProtKB-UniRule"/>
</dbReference>
<dbReference type="Pfam" id="PF00156">
    <property type="entry name" value="Pribosyltran"/>
    <property type="match status" value="1"/>
</dbReference>
<evidence type="ECO:0000259" key="12">
    <source>
        <dbReference type="PROSITE" id="PS51278"/>
    </source>
</evidence>
<feature type="binding site" evidence="7 11">
    <location>
        <position position="402"/>
    </location>
    <ligand>
        <name>[4Fe-4S] cluster</name>
        <dbReference type="ChEBI" id="CHEBI:49883"/>
    </ligand>
</feature>
<comment type="cofactor">
    <cofactor evidence="7 10">
        <name>Mg(2+)</name>
        <dbReference type="ChEBI" id="CHEBI:18420"/>
    </cofactor>
    <text evidence="7 10">Binds 1 Mg(2+) ion per subunit.</text>
</comment>
<evidence type="ECO:0000256" key="1">
    <source>
        <dbReference type="ARBA" id="ARBA00005209"/>
    </source>
</evidence>
<evidence type="ECO:0000256" key="5">
    <source>
        <dbReference type="ARBA" id="ARBA00022755"/>
    </source>
</evidence>
<dbReference type="PIRSF" id="PIRSF000485">
    <property type="entry name" value="Amd_phspho_trans"/>
    <property type="match status" value="1"/>
</dbReference>
<evidence type="ECO:0000256" key="7">
    <source>
        <dbReference type="HAMAP-Rule" id="MF_01931"/>
    </source>
</evidence>
<dbReference type="CDD" id="cd06223">
    <property type="entry name" value="PRTases_typeI"/>
    <property type="match status" value="1"/>
</dbReference>
<dbReference type="InterPro" id="IPR017932">
    <property type="entry name" value="GATase_2_dom"/>
</dbReference>
<dbReference type="InterPro" id="IPR000836">
    <property type="entry name" value="PRTase_dom"/>
</dbReference>
<comment type="caution">
    <text evidence="13">The sequence shown here is derived from an EMBL/GenBank/DDBJ whole genome shotgun (WGS) entry which is preliminary data.</text>
</comment>
<reference evidence="13" key="1">
    <citation type="submission" date="2016-02" db="EMBL/GenBank/DDBJ databases">
        <title>Draft Genome Sequence of Sporotomaculum syntrophicum Strain FB, a Syntrophic Benzoate Degrader.</title>
        <authorList>
            <person name="Nobu M.K."/>
            <person name="Narihiro T."/>
            <person name="Qiu Y.-L."/>
            <person name="Ohashi A."/>
            <person name="Liu W.-T."/>
            <person name="Yuji S."/>
        </authorList>
    </citation>
    <scope>NUCLEOTIDE SEQUENCE</scope>
    <source>
        <strain evidence="13">FB</strain>
    </source>
</reference>
<evidence type="ECO:0000256" key="9">
    <source>
        <dbReference type="PIRSR" id="PIRSR000485-1"/>
    </source>
</evidence>
<keyword evidence="7 10" id="KW-0460">Magnesium</keyword>
<dbReference type="GO" id="GO:0051539">
    <property type="term" value="F:4 iron, 4 sulfur cluster binding"/>
    <property type="evidence" value="ECO:0007669"/>
    <property type="project" value="UniProtKB-KW"/>
</dbReference>
<dbReference type="InterPro" id="IPR029055">
    <property type="entry name" value="Ntn_hydrolases_N"/>
</dbReference>